<dbReference type="EMBL" id="QGKL01000035">
    <property type="protein sequence ID" value="PWQ95187.1"/>
    <property type="molecule type" value="Genomic_DNA"/>
</dbReference>
<dbReference type="Proteomes" id="UP000245506">
    <property type="component" value="Unassembled WGS sequence"/>
</dbReference>
<comment type="caution">
    <text evidence="1">The sequence shown here is derived from an EMBL/GenBank/DDBJ whole genome shotgun (WGS) entry which is preliminary data.</text>
</comment>
<dbReference type="OrthoDB" id="6400925at2"/>
<accession>A0A317C9Z5</accession>
<name>A0A317C9Z5_9GAMM</name>
<protein>
    <submittedName>
        <fullName evidence="1">Uncharacterized protein</fullName>
    </submittedName>
</protein>
<dbReference type="AlphaFoldDB" id="A0A317C9Z5"/>
<reference evidence="1 2" key="1">
    <citation type="submission" date="2018-05" db="EMBL/GenBank/DDBJ databases">
        <title>Leucothrix arctica sp. nov., isolated from Arctic seawater.</title>
        <authorList>
            <person name="Choi A."/>
            <person name="Baek K."/>
        </authorList>
    </citation>
    <scope>NUCLEOTIDE SEQUENCE [LARGE SCALE GENOMIC DNA]</scope>
    <source>
        <strain evidence="1 2">IMCC9719</strain>
    </source>
</reference>
<gene>
    <name evidence="1" type="ORF">DKT75_12620</name>
</gene>
<evidence type="ECO:0000313" key="1">
    <source>
        <dbReference type="EMBL" id="PWQ95187.1"/>
    </source>
</evidence>
<keyword evidence="2" id="KW-1185">Reference proteome</keyword>
<proteinExistence type="predicted"/>
<dbReference type="RefSeq" id="WP_109823799.1">
    <property type="nucleotide sequence ID" value="NZ_QGKL01000035.1"/>
</dbReference>
<sequence>MTFYIDAWLDCPQPYVQVKNKLNSKVVADFSSDELTRAIEQGDICLCDFFDASLETQVELVKSLLLLRCCVDLGKKYCADLFTPPTSYH</sequence>
<evidence type="ECO:0000313" key="2">
    <source>
        <dbReference type="Proteomes" id="UP000245506"/>
    </source>
</evidence>
<organism evidence="1 2">
    <name type="scientific">Leucothrix arctica</name>
    <dbReference type="NCBI Taxonomy" id="1481894"/>
    <lineage>
        <taxon>Bacteria</taxon>
        <taxon>Pseudomonadati</taxon>
        <taxon>Pseudomonadota</taxon>
        <taxon>Gammaproteobacteria</taxon>
        <taxon>Thiotrichales</taxon>
        <taxon>Thiotrichaceae</taxon>
        <taxon>Leucothrix</taxon>
    </lineage>
</organism>